<dbReference type="SUPFAM" id="SSF51735">
    <property type="entry name" value="NAD(P)-binding Rossmann-fold domains"/>
    <property type="match status" value="1"/>
</dbReference>
<accession>A0A7R9WHY9</accession>
<protein>
    <recommendedName>
        <fullName evidence="2">Glutamate/phenylalanine/leucine/valine/L-tryptophan dehydrogenase C-terminal domain-containing protein</fullName>
    </recommendedName>
</protein>
<keyword evidence="1" id="KW-0560">Oxidoreductase</keyword>
<dbReference type="Pfam" id="PF00208">
    <property type="entry name" value="ELFV_dehydrog"/>
    <property type="match status" value="1"/>
</dbReference>
<dbReference type="GO" id="GO:0006538">
    <property type="term" value="P:L-glutamate catabolic process"/>
    <property type="evidence" value="ECO:0007669"/>
    <property type="project" value="TreeGrafter"/>
</dbReference>
<reference evidence="3" key="1">
    <citation type="submission" date="2021-01" db="EMBL/GenBank/DDBJ databases">
        <authorList>
            <person name="Corre E."/>
            <person name="Pelletier E."/>
            <person name="Niang G."/>
            <person name="Scheremetjew M."/>
            <person name="Finn R."/>
            <person name="Kale V."/>
            <person name="Holt S."/>
            <person name="Cochrane G."/>
            <person name="Meng A."/>
            <person name="Brown T."/>
            <person name="Cohen L."/>
        </authorList>
    </citation>
    <scope>NUCLEOTIDE SEQUENCE</scope>
    <source>
        <strain evidence="3">CCMP147</strain>
    </source>
</reference>
<evidence type="ECO:0000313" key="3">
    <source>
        <dbReference type="EMBL" id="CAD8324138.1"/>
    </source>
</evidence>
<dbReference type="GO" id="GO:0004352">
    <property type="term" value="F:glutamate dehydrogenase (NAD+) activity"/>
    <property type="evidence" value="ECO:0007669"/>
    <property type="project" value="TreeGrafter"/>
</dbReference>
<dbReference type="AlphaFoldDB" id="A0A7R9WHY9"/>
<feature type="domain" description="Glutamate/phenylalanine/leucine/valine/L-tryptophan dehydrogenase C-terminal" evidence="2">
    <location>
        <begin position="4"/>
        <end position="116"/>
    </location>
</feature>
<dbReference type="PANTHER" id="PTHR11606:SF39">
    <property type="entry name" value="GLUTAMATE_PHENYLALANINE_LEUCINE_VALINE_L-TRYPTOPHAN DEHYDROGENASE C-TERMINAL DOMAIN-CONTAINING PROTEIN"/>
    <property type="match status" value="1"/>
</dbReference>
<dbReference type="GO" id="GO:0005739">
    <property type="term" value="C:mitochondrion"/>
    <property type="evidence" value="ECO:0007669"/>
    <property type="project" value="TreeGrafter"/>
</dbReference>
<evidence type="ECO:0000256" key="1">
    <source>
        <dbReference type="ARBA" id="ARBA00023002"/>
    </source>
</evidence>
<gene>
    <name evidence="3" type="ORF">TDUB1175_LOCUS22557</name>
</gene>
<dbReference type="InterPro" id="IPR036291">
    <property type="entry name" value="NAD(P)-bd_dom_sf"/>
</dbReference>
<dbReference type="EMBL" id="HBED01044915">
    <property type="protein sequence ID" value="CAD8324138.1"/>
    <property type="molecule type" value="Transcribed_RNA"/>
</dbReference>
<dbReference type="PANTHER" id="PTHR11606">
    <property type="entry name" value="GLUTAMATE DEHYDROGENASE"/>
    <property type="match status" value="1"/>
</dbReference>
<dbReference type="Gene3D" id="3.40.50.720">
    <property type="entry name" value="NAD(P)-binding Rossmann-like Domain"/>
    <property type="match status" value="1"/>
</dbReference>
<name>A0A7R9WHY9_9STRA</name>
<proteinExistence type="predicted"/>
<sequence length="273" mass="30438">MHNRIEADAFVPAGGRPNTIDVHNYRQFLKPDGTPSASLIVEGANLFVTAEARQRLYEEAGVKIVRDSSANKAGVITSSYEICAAMLLSEEEFTENKDQIVGEVLAKLRELAKMEAELLFREHENYQEPLPAVSQIISNTINAATDALASALDDLVADEDRTEALLPLFRAHLPKTMADLAFHRVHDRVPPQYIKNAIASCLASKMVYKEGTKFIESQPRENLAKVALKYIEKEKEVAQLREVLAETEMPEEEKERIMELLDAGGARTALNIF</sequence>
<dbReference type="InterPro" id="IPR006096">
    <property type="entry name" value="Glu/Leu/Phe/Val/Trp_DH_C"/>
</dbReference>
<organism evidence="3">
    <name type="scientific">Pseudictyota dubia</name>
    <dbReference type="NCBI Taxonomy" id="2749911"/>
    <lineage>
        <taxon>Eukaryota</taxon>
        <taxon>Sar</taxon>
        <taxon>Stramenopiles</taxon>
        <taxon>Ochrophyta</taxon>
        <taxon>Bacillariophyta</taxon>
        <taxon>Mediophyceae</taxon>
        <taxon>Biddulphiophycidae</taxon>
        <taxon>Eupodiscales</taxon>
        <taxon>Odontellaceae</taxon>
        <taxon>Pseudictyota</taxon>
    </lineage>
</organism>
<evidence type="ECO:0000259" key="2">
    <source>
        <dbReference type="Pfam" id="PF00208"/>
    </source>
</evidence>